<evidence type="ECO:0000259" key="1">
    <source>
        <dbReference type="Pfam" id="PF02129"/>
    </source>
</evidence>
<protein>
    <submittedName>
        <fullName evidence="2">Alpha/beta hydrolase</fullName>
    </submittedName>
</protein>
<dbReference type="InterPro" id="IPR051411">
    <property type="entry name" value="Polyketide_trans_af380"/>
</dbReference>
<reference evidence="2 3" key="1">
    <citation type="journal article" date="2019" name="Microbiol. Resour. Announc.">
        <title>Complete Genome Sequences of Three Mycoplasma anserisalpingitis (Mycoplasma sp. 1220) Strains.</title>
        <authorList>
            <person name="Grozner D."/>
            <person name="Forro B."/>
            <person name="Kovacs A.B."/>
            <person name="Marton S."/>
            <person name="Banyai K."/>
            <person name="Kreizinger Z."/>
            <person name="Sulyok K.M."/>
            <person name="Gyuranecz M."/>
        </authorList>
    </citation>
    <scope>NUCLEOTIDE SEQUENCE [LARGE SCALE GENOMIC DNA]</scope>
    <source>
        <strain evidence="2 3">ATCC:BAA-2147</strain>
    </source>
</reference>
<dbReference type="SUPFAM" id="SSF53474">
    <property type="entry name" value="alpha/beta-Hydrolases"/>
    <property type="match status" value="1"/>
</dbReference>
<dbReference type="KEGG" id="mans:FRW55_02865"/>
<feature type="domain" description="Xaa-Pro dipeptidyl-peptidase-like" evidence="1">
    <location>
        <begin position="28"/>
        <end position="170"/>
    </location>
</feature>
<dbReference type="AlphaFoldDB" id="A0A5B8J7M6"/>
<sequence length="328" mass="37581">MTNLEWNKTFKKYEEVECQKVSFTNRYGIEIVADMYYPRNTNDKLPALAVSGPFGAVKEQCSGLYGQEMAKRGFVSVVFDPSFTGESGGNPRNMALPDINTEDFQSAVDFLSNNKKVEQYKIGIIGVCGWGGLALNTAAIDTRVKATLVSTMYDMSRLNANGYFDGENTKEHRHSKKLTLNNLRTREFKTKNYSRMGGCLEIPVDESMPLFVKEYSDYYKRKDRGYHERSLNSNQGWNSIGSMSFINQPILQYSNEIRSAVLMIHGDKAHSYYFAKDAYENMLKGNKYTENKFFLPIKDANHVDLYDGGNKHFIPFDKIEEFFKKYLS</sequence>
<name>A0A5B8J7M6_9MOLU</name>
<dbReference type="InterPro" id="IPR029058">
    <property type="entry name" value="AB_hydrolase_fold"/>
</dbReference>
<accession>A0A5B8J7M6</accession>
<evidence type="ECO:0000313" key="3">
    <source>
        <dbReference type="Proteomes" id="UP000318927"/>
    </source>
</evidence>
<evidence type="ECO:0000313" key="2">
    <source>
        <dbReference type="EMBL" id="QDY87082.1"/>
    </source>
</evidence>
<dbReference type="Gene3D" id="3.40.50.1820">
    <property type="entry name" value="alpha/beta hydrolase"/>
    <property type="match status" value="1"/>
</dbReference>
<organism evidence="2 3">
    <name type="scientific">Mycoplasma anserisalpingitidis</name>
    <dbReference type="NCBI Taxonomy" id="519450"/>
    <lineage>
        <taxon>Bacteria</taxon>
        <taxon>Bacillati</taxon>
        <taxon>Mycoplasmatota</taxon>
        <taxon>Mollicutes</taxon>
        <taxon>Mycoplasmataceae</taxon>
        <taxon>Mycoplasma</taxon>
    </lineage>
</organism>
<keyword evidence="2" id="KW-0378">Hydrolase</keyword>
<dbReference type="Pfam" id="PF02129">
    <property type="entry name" value="Peptidase_S15"/>
    <property type="match status" value="1"/>
</dbReference>
<dbReference type="RefSeq" id="WP_146368646.1">
    <property type="nucleotide sequence ID" value="NZ_CP042295.1"/>
</dbReference>
<dbReference type="PANTHER" id="PTHR47751:SF1">
    <property type="entry name" value="SUPERFAMILY HYDROLASE, PUTATIVE (AFU_ORTHOLOGUE AFUA_2G16580)-RELATED"/>
    <property type="match status" value="1"/>
</dbReference>
<dbReference type="GO" id="GO:0016787">
    <property type="term" value="F:hydrolase activity"/>
    <property type="evidence" value="ECO:0007669"/>
    <property type="project" value="UniProtKB-KW"/>
</dbReference>
<dbReference type="Proteomes" id="UP000318927">
    <property type="component" value="Chromosome"/>
</dbReference>
<proteinExistence type="predicted"/>
<gene>
    <name evidence="2" type="ORF">FRW55_02865</name>
</gene>
<dbReference type="EMBL" id="CP042295">
    <property type="protein sequence ID" value="QDY87082.1"/>
    <property type="molecule type" value="Genomic_DNA"/>
</dbReference>
<dbReference type="OrthoDB" id="9805123at2"/>
<keyword evidence="3" id="KW-1185">Reference proteome</keyword>
<dbReference type="InterPro" id="IPR000383">
    <property type="entry name" value="Xaa-Pro-like_dom"/>
</dbReference>
<dbReference type="PANTHER" id="PTHR47751">
    <property type="entry name" value="SUPERFAMILY HYDROLASE, PUTATIVE (AFU_ORTHOLOGUE AFUA_2G16580)-RELATED"/>
    <property type="match status" value="1"/>
</dbReference>
<dbReference type="Gene3D" id="1.10.10.800">
    <property type="match status" value="1"/>
</dbReference>